<dbReference type="Gene3D" id="3.80.10.10">
    <property type="entry name" value="Ribonuclease Inhibitor"/>
    <property type="match status" value="2"/>
</dbReference>
<reference evidence="1 2" key="1">
    <citation type="journal article" date="2017" name="Nat. Commun.">
        <title>Genome assembly with in vitro proximity ligation data and whole-genome triplication in lettuce.</title>
        <authorList>
            <person name="Reyes-Chin-Wo S."/>
            <person name="Wang Z."/>
            <person name="Yang X."/>
            <person name="Kozik A."/>
            <person name="Arikit S."/>
            <person name="Song C."/>
            <person name="Xia L."/>
            <person name="Froenicke L."/>
            <person name="Lavelle D.O."/>
            <person name="Truco M.J."/>
            <person name="Xia R."/>
            <person name="Zhu S."/>
            <person name="Xu C."/>
            <person name="Xu H."/>
            <person name="Xu X."/>
            <person name="Cox K."/>
            <person name="Korf I."/>
            <person name="Meyers B.C."/>
            <person name="Michelmore R.W."/>
        </authorList>
    </citation>
    <scope>NUCLEOTIDE SEQUENCE [LARGE SCALE GENOMIC DNA]</scope>
    <source>
        <strain evidence="2">cv. Salinas</strain>
        <tissue evidence="1">Seedlings</tissue>
    </source>
</reference>
<dbReference type="InterPro" id="IPR001611">
    <property type="entry name" value="Leu-rich_rpt"/>
</dbReference>
<dbReference type="AlphaFoldDB" id="A0A9R1UIX2"/>
<dbReference type="InterPro" id="IPR032675">
    <property type="entry name" value="LRR_dom_sf"/>
</dbReference>
<comment type="caution">
    <text evidence="1">The sequence shown here is derived from an EMBL/GenBank/DDBJ whole genome shotgun (WGS) entry which is preliminary data.</text>
</comment>
<evidence type="ECO:0000313" key="1">
    <source>
        <dbReference type="EMBL" id="KAJ0187863.1"/>
    </source>
</evidence>
<dbReference type="PANTHER" id="PTHR48008">
    <property type="entry name" value="LEUCINE-RICH REPEAT RECEPTOR-LIKE PROTEIN KINASE IMK3-RELATED"/>
    <property type="match status" value="1"/>
</dbReference>
<keyword evidence="2" id="KW-1185">Reference proteome</keyword>
<dbReference type="Proteomes" id="UP000235145">
    <property type="component" value="Unassembled WGS sequence"/>
</dbReference>
<dbReference type="EMBL" id="NBSK02000009">
    <property type="protein sequence ID" value="KAJ0187863.1"/>
    <property type="molecule type" value="Genomic_DNA"/>
</dbReference>
<evidence type="ECO:0008006" key="3">
    <source>
        <dbReference type="Google" id="ProtNLM"/>
    </source>
</evidence>
<accession>A0A9R1UIX2</accession>
<gene>
    <name evidence="1" type="ORF">LSAT_V11C900488390</name>
</gene>
<sequence>MEGKCEKSLKEIKCTQGQVIVIQLPWRGLGGRITPKIGQFQVLRKLSIHDNAIECSIPKELGFLPILRGPRLFNNKFTESLGSCSKLYKVNFTLNSLTGSIPVPITKLKSLMFLDLQFNNFSGVLPDSYSWGNDKNGIKSMVKSLTFDYIFCSNTFSGELPLELTRLNNLQRLSLGNNLLSGNLSSNLLSLPTLIFLDVSDNNFIGVEIVIGRS</sequence>
<protein>
    <recommendedName>
        <fullName evidence="3">Leucine-rich repeat-containing N-terminal plant-type domain-containing protein</fullName>
    </recommendedName>
</protein>
<dbReference type="SUPFAM" id="SSF52058">
    <property type="entry name" value="L domain-like"/>
    <property type="match status" value="1"/>
</dbReference>
<organism evidence="1 2">
    <name type="scientific">Lactuca sativa</name>
    <name type="common">Garden lettuce</name>
    <dbReference type="NCBI Taxonomy" id="4236"/>
    <lineage>
        <taxon>Eukaryota</taxon>
        <taxon>Viridiplantae</taxon>
        <taxon>Streptophyta</taxon>
        <taxon>Embryophyta</taxon>
        <taxon>Tracheophyta</taxon>
        <taxon>Spermatophyta</taxon>
        <taxon>Magnoliopsida</taxon>
        <taxon>eudicotyledons</taxon>
        <taxon>Gunneridae</taxon>
        <taxon>Pentapetalae</taxon>
        <taxon>asterids</taxon>
        <taxon>campanulids</taxon>
        <taxon>Asterales</taxon>
        <taxon>Asteraceae</taxon>
        <taxon>Cichorioideae</taxon>
        <taxon>Cichorieae</taxon>
        <taxon>Lactucinae</taxon>
        <taxon>Lactuca</taxon>
    </lineage>
</organism>
<dbReference type="InterPro" id="IPR052451">
    <property type="entry name" value="Ser/Thr_kinase-like"/>
</dbReference>
<dbReference type="Pfam" id="PF00560">
    <property type="entry name" value="LRR_1"/>
    <property type="match status" value="1"/>
</dbReference>
<name>A0A9R1UIX2_LACSA</name>
<evidence type="ECO:0000313" key="2">
    <source>
        <dbReference type="Proteomes" id="UP000235145"/>
    </source>
</evidence>
<dbReference type="PANTHER" id="PTHR48008:SF6">
    <property type="entry name" value="LEUCINE-RICH REPEAT RECEPTOR-LIKE PROTEIN KINASE IMK3-RELATED"/>
    <property type="match status" value="1"/>
</dbReference>
<proteinExistence type="predicted"/>